<comment type="caution">
    <text evidence="2">The sequence shown here is derived from an EMBL/GenBank/DDBJ whole genome shotgun (WGS) entry which is preliminary data.</text>
</comment>
<protein>
    <recommendedName>
        <fullName evidence="4">Glycosyltransferase RgtA/B/C/D-like domain-containing protein</fullName>
    </recommendedName>
</protein>
<dbReference type="Proteomes" id="UP000192796">
    <property type="component" value="Unassembled WGS sequence"/>
</dbReference>
<keyword evidence="3" id="KW-1185">Reference proteome</keyword>
<keyword evidence="1" id="KW-0812">Transmembrane</keyword>
<evidence type="ECO:0000256" key="1">
    <source>
        <dbReference type="SAM" id="Phobius"/>
    </source>
</evidence>
<keyword evidence="1" id="KW-0472">Membrane</keyword>
<feature type="transmembrane region" description="Helical" evidence="1">
    <location>
        <begin position="445"/>
        <end position="466"/>
    </location>
</feature>
<feature type="transmembrane region" description="Helical" evidence="1">
    <location>
        <begin position="411"/>
        <end position="433"/>
    </location>
</feature>
<reference evidence="2 3" key="1">
    <citation type="submission" date="2016-03" db="EMBL/GenBank/DDBJ databases">
        <title>Niastella vici sp. nov., isolated from farmland soil.</title>
        <authorList>
            <person name="Chen L."/>
            <person name="Wang D."/>
            <person name="Yang S."/>
            <person name="Wang G."/>
        </authorList>
    </citation>
    <scope>NUCLEOTIDE SEQUENCE [LARGE SCALE GENOMIC DNA]</scope>
    <source>
        <strain evidence="2 3">DJ57</strain>
    </source>
</reference>
<feature type="transmembrane region" description="Helical" evidence="1">
    <location>
        <begin position="118"/>
        <end position="137"/>
    </location>
</feature>
<dbReference type="STRING" id="1703345.A3860_36585"/>
<dbReference type="OrthoDB" id="636847at2"/>
<evidence type="ECO:0000313" key="2">
    <source>
        <dbReference type="EMBL" id="OQP59689.1"/>
    </source>
</evidence>
<feature type="transmembrane region" description="Helical" evidence="1">
    <location>
        <begin position="23"/>
        <end position="43"/>
    </location>
</feature>
<evidence type="ECO:0000313" key="3">
    <source>
        <dbReference type="Proteomes" id="UP000192796"/>
    </source>
</evidence>
<name>A0A1V9FMV9_9BACT</name>
<organism evidence="2 3">
    <name type="scientific">Niastella vici</name>
    <dbReference type="NCBI Taxonomy" id="1703345"/>
    <lineage>
        <taxon>Bacteria</taxon>
        <taxon>Pseudomonadati</taxon>
        <taxon>Bacteroidota</taxon>
        <taxon>Chitinophagia</taxon>
        <taxon>Chitinophagales</taxon>
        <taxon>Chitinophagaceae</taxon>
        <taxon>Niastella</taxon>
    </lineage>
</organism>
<feature type="transmembrane region" description="Helical" evidence="1">
    <location>
        <begin position="95"/>
        <end position="112"/>
    </location>
</feature>
<evidence type="ECO:0008006" key="4">
    <source>
        <dbReference type="Google" id="ProtNLM"/>
    </source>
</evidence>
<dbReference type="RefSeq" id="WP_081154355.1">
    <property type="nucleotide sequence ID" value="NZ_LVYD01000074.1"/>
</dbReference>
<gene>
    <name evidence="2" type="ORF">A3860_36585</name>
</gene>
<dbReference type="AlphaFoldDB" id="A0A1V9FMV9"/>
<feature type="transmembrane region" description="Helical" evidence="1">
    <location>
        <begin position="144"/>
        <end position="162"/>
    </location>
</feature>
<proteinExistence type="predicted"/>
<keyword evidence="1" id="KW-1133">Transmembrane helix</keyword>
<dbReference type="EMBL" id="LVYD01000074">
    <property type="protein sequence ID" value="OQP59689.1"/>
    <property type="molecule type" value="Genomic_DNA"/>
</dbReference>
<accession>A0A1V9FMV9</accession>
<feature type="transmembrane region" description="Helical" evidence="1">
    <location>
        <begin position="174"/>
        <end position="199"/>
    </location>
</feature>
<sequence length="515" mass="60238">MKDSPNNEQTFINFLFYNRRNRIVLCLAAIAVVIQFIVFKYQFPFANFLYDDSFQYLEDATSNPVISIHPVGYARFLRLISIFTYSDTILAATQYLLLQASGLFLLFTLFYFHKLGKWLQYSLIIFIVINPLFLQLANLVSRDAFFASLSMSWLALMLWIIHKPSTKNIIWHTLVVFIAFTVRYQAIIYLFIAVMAFILSNIPLRKKLAGASAGILLCALLFCYQGFQFKKIAGHWQPAPLFGWLLANNAIYMYKHIPYNERKLVDIQYKALDKTVRRYLNSTMNVKFYPWEINEADDVYLWQLNSPLLKYADTSFKRVNDSLASQQKKWATMANYYEAYGIYLIRKYPVQYLSYYAGQGAKKYFFPPVEYLEIYNNGVMNIPDRAKNWFRYKSNKIMFRGGNNIAPFISLYSYLNSIMNTIFLFGLLYYFILKGWQQYKTFHKTLLFTGSLWITHALFTILLTTSALRLNIFPLILSTIMTLTLVDWMLEFIKQANPEGKGKAGYKPNHIQVIA</sequence>